<evidence type="ECO:0000313" key="3">
    <source>
        <dbReference type="Proteomes" id="UP000600918"/>
    </source>
</evidence>
<proteinExistence type="predicted"/>
<sequence>MGAREKPISRERVCAESTTKRQRRGRAAAGAKKAVCAREGERGSVREGAGLTVHVFSTSTQPRWRRIAAQCSSNGAVLRRDHAAAPCTTDQPISGTRDQPRD</sequence>
<evidence type="ECO:0000313" key="2">
    <source>
        <dbReference type="EMBL" id="KAF7401853.1"/>
    </source>
</evidence>
<comment type="caution">
    <text evidence="2">The sequence shown here is derived from an EMBL/GenBank/DDBJ whole genome shotgun (WGS) entry which is preliminary data.</text>
</comment>
<dbReference type="AlphaFoldDB" id="A0A834NBZ2"/>
<name>A0A834NBZ2_VESPE</name>
<keyword evidence="3" id="KW-1185">Reference proteome</keyword>
<feature type="compositionally biased region" description="Polar residues" evidence="1">
    <location>
        <begin position="88"/>
        <end position="102"/>
    </location>
</feature>
<evidence type="ECO:0000256" key="1">
    <source>
        <dbReference type="SAM" id="MobiDB-lite"/>
    </source>
</evidence>
<feature type="region of interest" description="Disordered" evidence="1">
    <location>
        <begin position="80"/>
        <end position="102"/>
    </location>
</feature>
<gene>
    <name evidence="2" type="ORF">H0235_015189</name>
</gene>
<feature type="compositionally biased region" description="Basic and acidic residues" evidence="1">
    <location>
        <begin position="1"/>
        <end position="14"/>
    </location>
</feature>
<dbReference type="Proteomes" id="UP000600918">
    <property type="component" value="Unassembled WGS sequence"/>
</dbReference>
<feature type="region of interest" description="Disordered" evidence="1">
    <location>
        <begin position="1"/>
        <end position="32"/>
    </location>
</feature>
<protein>
    <submittedName>
        <fullName evidence="2">Uncharacterized protein</fullName>
    </submittedName>
</protein>
<organism evidence="2 3">
    <name type="scientific">Vespula pensylvanica</name>
    <name type="common">Western yellow jacket</name>
    <name type="synonym">Wasp</name>
    <dbReference type="NCBI Taxonomy" id="30213"/>
    <lineage>
        <taxon>Eukaryota</taxon>
        <taxon>Metazoa</taxon>
        <taxon>Ecdysozoa</taxon>
        <taxon>Arthropoda</taxon>
        <taxon>Hexapoda</taxon>
        <taxon>Insecta</taxon>
        <taxon>Pterygota</taxon>
        <taxon>Neoptera</taxon>
        <taxon>Endopterygota</taxon>
        <taxon>Hymenoptera</taxon>
        <taxon>Apocrita</taxon>
        <taxon>Aculeata</taxon>
        <taxon>Vespoidea</taxon>
        <taxon>Vespidae</taxon>
        <taxon>Vespinae</taxon>
        <taxon>Vespula</taxon>
    </lineage>
</organism>
<dbReference type="EMBL" id="JACSDY010000017">
    <property type="protein sequence ID" value="KAF7401853.1"/>
    <property type="molecule type" value="Genomic_DNA"/>
</dbReference>
<accession>A0A834NBZ2</accession>
<reference evidence="2" key="1">
    <citation type="journal article" date="2020" name="G3 (Bethesda)">
        <title>High-Quality Assemblies for Three Invasive Social Wasps from the &lt;i&gt;Vespula&lt;/i&gt; Genus.</title>
        <authorList>
            <person name="Harrop T.W.R."/>
            <person name="Guhlin J."/>
            <person name="McLaughlin G.M."/>
            <person name="Permina E."/>
            <person name="Stockwell P."/>
            <person name="Gilligan J."/>
            <person name="Le Lec M.F."/>
            <person name="Gruber M.A.M."/>
            <person name="Quinn O."/>
            <person name="Lovegrove M."/>
            <person name="Duncan E.J."/>
            <person name="Remnant E.J."/>
            <person name="Van Eeckhoven J."/>
            <person name="Graham B."/>
            <person name="Knapp R.A."/>
            <person name="Langford K.W."/>
            <person name="Kronenberg Z."/>
            <person name="Press M.O."/>
            <person name="Eacker S.M."/>
            <person name="Wilson-Rankin E.E."/>
            <person name="Purcell J."/>
            <person name="Lester P.J."/>
            <person name="Dearden P.K."/>
        </authorList>
    </citation>
    <scope>NUCLEOTIDE SEQUENCE</scope>
    <source>
        <strain evidence="2">Volc-1</strain>
    </source>
</reference>